<protein>
    <recommendedName>
        <fullName evidence="1">Copper amine oxidase-like N-terminal domain-containing protein</fullName>
    </recommendedName>
</protein>
<dbReference type="Gene3D" id="3.30.457.10">
    <property type="entry name" value="Copper amine oxidase-like, N-terminal domain"/>
    <property type="match status" value="1"/>
</dbReference>
<proteinExistence type="predicted"/>
<dbReference type="InterPro" id="IPR012854">
    <property type="entry name" value="Cu_amine_oxidase-like_N"/>
</dbReference>
<sequence length="28" mass="2909">TVLPLRAVATALGANVAWNEADQTVTVK</sequence>
<feature type="non-terminal residue" evidence="2">
    <location>
        <position position="1"/>
    </location>
</feature>
<gene>
    <name evidence="2" type="ORF">BAZO_16039</name>
</gene>
<organism evidence="2 3">
    <name type="scientific">Schinkia azotoformans LMG 9581</name>
    <dbReference type="NCBI Taxonomy" id="1131731"/>
    <lineage>
        <taxon>Bacteria</taxon>
        <taxon>Bacillati</taxon>
        <taxon>Bacillota</taxon>
        <taxon>Bacilli</taxon>
        <taxon>Bacillales</taxon>
        <taxon>Bacillaceae</taxon>
        <taxon>Calidifontibacillus/Schinkia group</taxon>
        <taxon>Schinkia</taxon>
    </lineage>
</organism>
<feature type="domain" description="Copper amine oxidase-like N-terminal" evidence="1">
    <location>
        <begin position="1"/>
        <end position="28"/>
    </location>
</feature>
<dbReference type="RefSeq" id="WP_003332653.1">
    <property type="nucleotide sequence ID" value="NZ_AJLR01000128.1"/>
</dbReference>
<dbReference type="EMBL" id="AJLR01000128">
    <property type="protein sequence ID" value="EKN63729.1"/>
    <property type="molecule type" value="Genomic_DNA"/>
</dbReference>
<keyword evidence="3" id="KW-1185">Reference proteome</keyword>
<dbReference type="AlphaFoldDB" id="K6D5Z9"/>
<dbReference type="SUPFAM" id="SSF55383">
    <property type="entry name" value="Copper amine oxidase, domain N"/>
    <property type="match status" value="1"/>
</dbReference>
<dbReference type="Pfam" id="PF07833">
    <property type="entry name" value="Cu_amine_oxidN1"/>
    <property type="match status" value="1"/>
</dbReference>
<evidence type="ECO:0000259" key="1">
    <source>
        <dbReference type="Pfam" id="PF07833"/>
    </source>
</evidence>
<dbReference type="InterPro" id="IPR036582">
    <property type="entry name" value="Mao_N_sf"/>
</dbReference>
<reference evidence="2 3" key="1">
    <citation type="journal article" date="2012" name="Front. Microbiol.">
        <title>Redundancy and modularity in membrane-associated dissimilatory nitrate reduction in Bacillus.</title>
        <authorList>
            <person name="Heylen K."/>
            <person name="Keltjens J."/>
        </authorList>
    </citation>
    <scope>NUCLEOTIDE SEQUENCE [LARGE SCALE GENOMIC DNA]</scope>
    <source>
        <strain evidence="2 3">LMG 9581</strain>
    </source>
</reference>
<evidence type="ECO:0000313" key="2">
    <source>
        <dbReference type="EMBL" id="EKN63729.1"/>
    </source>
</evidence>
<evidence type="ECO:0000313" key="3">
    <source>
        <dbReference type="Proteomes" id="UP000006315"/>
    </source>
</evidence>
<comment type="caution">
    <text evidence="2">The sequence shown here is derived from an EMBL/GenBank/DDBJ whole genome shotgun (WGS) entry which is preliminary data.</text>
</comment>
<accession>K6D5Z9</accession>
<name>K6D5Z9_SCHAZ</name>
<dbReference type="Proteomes" id="UP000006315">
    <property type="component" value="Unassembled WGS sequence"/>
</dbReference>